<evidence type="ECO:0000313" key="4">
    <source>
        <dbReference type="Proteomes" id="UP000034081"/>
    </source>
</evidence>
<proteinExistence type="predicted"/>
<dbReference type="AlphaFoldDB" id="A0A0G0L975"/>
<keyword evidence="2" id="KW-1133">Transmembrane helix</keyword>
<feature type="region of interest" description="Disordered" evidence="1">
    <location>
        <begin position="36"/>
        <end position="69"/>
    </location>
</feature>
<reference evidence="3 4" key="1">
    <citation type="journal article" date="2015" name="Nature">
        <title>rRNA introns, odd ribosomes, and small enigmatic genomes across a large radiation of phyla.</title>
        <authorList>
            <person name="Brown C.T."/>
            <person name="Hug L.A."/>
            <person name="Thomas B.C."/>
            <person name="Sharon I."/>
            <person name="Castelle C.J."/>
            <person name="Singh A."/>
            <person name="Wilkins M.J."/>
            <person name="Williams K.H."/>
            <person name="Banfield J.F."/>
        </authorList>
    </citation>
    <scope>NUCLEOTIDE SEQUENCE [LARGE SCALE GENOMIC DNA]</scope>
</reference>
<feature type="transmembrane region" description="Helical" evidence="2">
    <location>
        <begin position="90"/>
        <end position="109"/>
    </location>
</feature>
<gene>
    <name evidence="3" type="ORF">UT08_C0018G0021</name>
</gene>
<dbReference type="Proteomes" id="UP000034081">
    <property type="component" value="Unassembled WGS sequence"/>
</dbReference>
<comment type="caution">
    <text evidence="3">The sequence shown here is derived from an EMBL/GenBank/DDBJ whole genome shotgun (WGS) entry which is preliminary data.</text>
</comment>
<dbReference type="EMBL" id="LBVL01000018">
    <property type="protein sequence ID" value="KKQ84415.1"/>
    <property type="molecule type" value="Genomic_DNA"/>
</dbReference>
<name>A0A0G0L975_9BACT</name>
<accession>A0A0G0L975</accession>
<evidence type="ECO:0000256" key="2">
    <source>
        <dbReference type="SAM" id="Phobius"/>
    </source>
</evidence>
<dbReference type="STRING" id="1618570.UT08_C0018G0021"/>
<protein>
    <submittedName>
        <fullName evidence="3">Uncharacterized protein</fullName>
    </submittedName>
</protein>
<evidence type="ECO:0000256" key="1">
    <source>
        <dbReference type="SAM" id="MobiDB-lite"/>
    </source>
</evidence>
<evidence type="ECO:0000313" key="3">
    <source>
        <dbReference type="EMBL" id="KKQ84415.1"/>
    </source>
</evidence>
<keyword evidence="2" id="KW-0472">Membrane</keyword>
<keyword evidence="2" id="KW-0812">Transmembrane</keyword>
<organism evidence="3 4">
    <name type="scientific">Candidatus Woesebacteria bacterium GW2011_GWB1_38_8</name>
    <dbReference type="NCBI Taxonomy" id="1618570"/>
    <lineage>
        <taxon>Bacteria</taxon>
        <taxon>Candidatus Woeseibacteriota</taxon>
    </lineage>
</organism>
<sequence>MEDKHIFSTSKWKRFTDYVITLRTDINKEIQKYSKYKAERKAKQIARPPKEKESKTAPQKSAKYKAPKIEPETSTIKPLSKISKEAENKILTYTLIISIITIMALGIILSKRSPASKQLVLTPTLIPVKSISTPAPFSTNTWETYTSSNGVVTFKYPPEWYWEPYIESEEAQSVDFFLEGTPADHSSGGHSGNEVFSINTQKDVRTLEEIKNNYYNDAAVIYLSGKPTIRTSSNLYIIKPNSDYLVNIMTGKLESEELRNQILSTFKFMD</sequence>
<feature type="compositionally biased region" description="Basic and acidic residues" evidence="1">
    <location>
        <begin position="36"/>
        <end position="55"/>
    </location>
</feature>